<name>A0A316VQU0_9BASI</name>
<evidence type="ECO:0000256" key="1">
    <source>
        <dbReference type="SAM" id="MobiDB-lite"/>
    </source>
</evidence>
<sequence>MYGLAKSREHDMHNSGTDVLHTTDCCICQLQVASQGSSRGEMRTGKGRANQQRATSLADTLADTFLVFTSRTKKKKKQKNCPSGIGFLADLLAHAPKGFVHDARNGRQAGKAGRQAGKAGRQGRQASPGTCSHPARTHRICRSRRRLRHRVAETRCTGRTIVNDLTGRTANGEGKGSVKKAHTRTRTRTHTCDCCTSLAASGISQSAAWITTAADVRARRFRRDTQDSSA</sequence>
<organism evidence="2 3">
    <name type="scientific">Ceraceosorus guamensis</name>
    <dbReference type="NCBI Taxonomy" id="1522189"/>
    <lineage>
        <taxon>Eukaryota</taxon>
        <taxon>Fungi</taxon>
        <taxon>Dikarya</taxon>
        <taxon>Basidiomycota</taxon>
        <taxon>Ustilaginomycotina</taxon>
        <taxon>Exobasidiomycetes</taxon>
        <taxon>Ceraceosorales</taxon>
        <taxon>Ceraceosoraceae</taxon>
        <taxon>Ceraceosorus</taxon>
    </lineage>
</organism>
<feature type="region of interest" description="Disordered" evidence="1">
    <location>
        <begin position="103"/>
        <end position="136"/>
    </location>
</feature>
<proteinExistence type="predicted"/>
<evidence type="ECO:0000313" key="3">
    <source>
        <dbReference type="Proteomes" id="UP000245783"/>
    </source>
</evidence>
<feature type="compositionally biased region" description="Low complexity" evidence="1">
    <location>
        <begin position="106"/>
        <end position="126"/>
    </location>
</feature>
<dbReference type="EMBL" id="KZ819449">
    <property type="protein sequence ID" value="PWN39710.1"/>
    <property type="molecule type" value="Genomic_DNA"/>
</dbReference>
<evidence type="ECO:0000313" key="2">
    <source>
        <dbReference type="EMBL" id="PWN39710.1"/>
    </source>
</evidence>
<dbReference type="RefSeq" id="XP_025366870.1">
    <property type="nucleotide sequence ID" value="XM_025511392.1"/>
</dbReference>
<protein>
    <submittedName>
        <fullName evidence="2">Uncharacterized protein</fullName>
    </submittedName>
</protein>
<reference evidence="2 3" key="1">
    <citation type="journal article" date="2018" name="Mol. Biol. Evol.">
        <title>Broad Genomic Sampling Reveals a Smut Pathogenic Ancestry of the Fungal Clade Ustilaginomycotina.</title>
        <authorList>
            <person name="Kijpornyongpan T."/>
            <person name="Mondo S.J."/>
            <person name="Barry K."/>
            <person name="Sandor L."/>
            <person name="Lee J."/>
            <person name="Lipzen A."/>
            <person name="Pangilinan J."/>
            <person name="LaButti K."/>
            <person name="Hainaut M."/>
            <person name="Henrissat B."/>
            <person name="Grigoriev I.V."/>
            <person name="Spatafora J.W."/>
            <person name="Aime M.C."/>
        </authorList>
    </citation>
    <scope>NUCLEOTIDE SEQUENCE [LARGE SCALE GENOMIC DNA]</scope>
    <source>
        <strain evidence="2 3">MCA 4658</strain>
    </source>
</reference>
<dbReference type="InParanoid" id="A0A316VQU0"/>
<accession>A0A316VQU0</accession>
<dbReference type="Proteomes" id="UP000245783">
    <property type="component" value="Unassembled WGS sequence"/>
</dbReference>
<keyword evidence="3" id="KW-1185">Reference proteome</keyword>
<dbReference type="AlphaFoldDB" id="A0A316VQU0"/>
<gene>
    <name evidence="2" type="ORF">IE81DRAFT_260177</name>
</gene>
<dbReference type="GeneID" id="37033262"/>